<dbReference type="eggNOG" id="COG1975">
    <property type="taxonomic scope" value="Bacteria"/>
</dbReference>
<accession>B4CX85</accession>
<evidence type="ECO:0000313" key="3">
    <source>
        <dbReference type="Proteomes" id="UP000005824"/>
    </source>
</evidence>
<gene>
    <name evidence="2" type="ORF">CfE428DRAFT_1176</name>
</gene>
<comment type="caution">
    <text evidence="2">The sequence shown here is derived from an EMBL/GenBank/DDBJ whole genome shotgun (WGS) entry which is preliminary data.</text>
</comment>
<dbReference type="Proteomes" id="UP000005824">
    <property type="component" value="Unassembled WGS sequence"/>
</dbReference>
<dbReference type="PANTHER" id="PTHR30388:SF6">
    <property type="entry name" value="XANTHINE DEHYDROGENASE SUBUNIT A-RELATED"/>
    <property type="match status" value="1"/>
</dbReference>
<evidence type="ECO:0000259" key="1">
    <source>
        <dbReference type="Pfam" id="PF13478"/>
    </source>
</evidence>
<organism evidence="2 3">
    <name type="scientific">Chthoniobacter flavus Ellin428</name>
    <dbReference type="NCBI Taxonomy" id="497964"/>
    <lineage>
        <taxon>Bacteria</taxon>
        <taxon>Pseudomonadati</taxon>
        <taxon>Verrucomicrobiota</taxon>
        <taxon>Spartobacteria</taxon>
        <taxon>Chthoniobacterales</taxon>
        <taxon>Chthoniobacteraceae</taxon>
        <taxon>Chthoniobacter</taxon>
    </lineage>
</organism>
<dbReference type="InParanoid" id="B4CX85"/>
<keyword evidence="3" id="KW-1185">Reference proteome</keyword>
<dbReference type="PANTHER" id="PTHR30388">
    <property type="entry name" value="ALDEHYDE OXIDOREDUCTASE MOLYBDENUM COFACTOR ASSEMBLY PROTEIN"/>
    <property type="match status" value="1"/>
</dbReference>
<name>B4CX85_9BACT</name>
<proteinExistence type="predicted"/>
<feature type="domain" description="XdhC Rossmann" evidence="1">
    <location>
        <begin position="1"/>
        <end position="78"/>
    </location>
</feature>
<reference evidence="2 3" key="1">
    <citation type="journal article" date="2011" name="J. Bacteriol.">
        <title>Genome sequence of Chthoniobacter flavus Ellin428, an aerobic heterotrophic soil bacterium.</title>
        <authorList>
            <person name="Kant R."/>
            <person name="van Passel M.W."/>
            <person name="Palva A."/>
            <person name="Lucas S."/>
            <person name="Lapidus A."/>
            <person name="Glavina Del Rio T."/>
            <person name="Dalin E."/>
            <person name="Tice H."/>
            <person name="Bruce D."/>
            <person name="Goodwin L."/>
            <person name="Pitluck S."/>
            <person name="Larimer F.W."/>
            <person name="Land M.L."/>
            <person name="Hauser L."/>
            <person name="Sangwan P."/>
            <person name="de Vos W.M."/>
            <person name="Janssen P.H."/>
            <person name="Smidt H."/>
        </authorList>
    </citation>
    <scope>NUCLEOTIDE SEQUENCE [LARGE SCALE GENOMIC DNA]</scope>
    <source>
        <strain evidence="2 3">Ellin428</strain>
    </source>
</reference>
<dbReference type="InterPro" id="IPR052698">
    <property type="entry name" value="MoCofactor_Util/Proc"/>
</dbReference>
<dbReference type="EMBL" id="ABVL01000003">
    <property type="protein sequence ID" value="EDY20883.1"/>
    <property type="molecule type" value="Genomic_DNA"/>
</dbReference>
<dbReference type="AlphaFoldDB" id="B4CX85"/>
<dbReference type="Pfam" id="PF13478">
    <property type="entry name" value="XdhC_C"/>
    <property type="match status" value="1"/>
</dbReference>
<protein>
    <submittedName>
        <fullName evidence="2">XdhC/CoxI family protein</fullName>
    </submittedName>
</protein>
<dbReference type="InterPro" id="IPR027051">
    <property type="entry name" value="XdhC_Rossmann_dom"/>
</dbReference>
<dbReference type="STRING" id="497964.CfE428DRAFT_1176"/>
<dbReference type="Gene3D" id="3.40.50.720">
    <property type="entry name" value="NAD(P)-binding Rossmann-like Domain"/>
    <property type="match status" value="1"/>
</dbReference>
<evidence type="ECO:0000313" key="2">
    <source>
        <dbReference type="EMBL" id="EDY20883.1"/>
    </source>
</evidence>
<sequence>MTHNYGRDLAYLARLLPLRLPYLGLLGPRNRRESLLGDLTSYGTALDEASLASLYSPIGLNIGADTPDEIALSILAEIKAVFASRRAGFLRDSRAPIHATEVAALASPVLT</sequence>